<keyword evidence="6" id="KW-0812">Transmembrane</keyword>
<evidence type="ECO:0000256" key="10">
    <source>
        <dbReference type="ARBA" id="ARBA00022833"/>
    </source>
</evidence>
<dbReference type="Gene3D" id="1.10.8.60">
    <property type="match status" value="1"/>
</dbReference>
<evidence type="ECO:0000256" key="11">
    <source>
        <dbReference type="ARBA" id="ARBA00022840"/>
    </source>
</evidence>
<dbReference type="GO" id="GO:0010304">
    <property type="term" value="P:PSII associated light-harvesting complex II catabolic process"/>
    <property type="evidence" value="ECO:0007669"/>
    <property type="project" value="UniProtKB-ARBA"/>
</dbReference>
<dbReference type="EMBL" id="GDKF01004832">
    <property type="protein sequence ID" value="JAT73790.1"/>
    <property type="molecule type" value="Transcribed_RNA"/>
</dbReference>
<evidence type="ECO:0000256" key="4">
    <source>
        <dbReference type="ARBA" id="ARBA00010550"/>
    </source>
</evidence>
<dbReference type="GO" id="GO:0016887">
    <property type="term" value="F:ATP hydrolysis activity"/>
    <property type="evidence" value="ECO:0007669"/>
    <property type="project" value="InterPro"/>
</dbReference>
<accession>A0A1D2A3M0</accession>
<dbReference type="CDD" id="cd19501">
    <property type="entry name" value="RecA-like_FtsH"/>
    <property type="match status" value="1"/>
</dbReference>
<dbReference type="GO" id="GO:0006508">
    <property type="term" value="P:proteolysis"/>
    <property type="evidence" value="ECO:0007669"/>
    <property type="project" value="UniProtKB-KW"/>
</dbReference>
<keyword evidence="10" id="KW-0862">Zinc</keyword>
<dbReference type="Pfam" id="PF17862">
    <property type="entry name" value="AAA_lid_3"/>
    <property type="match status" value="1"/>
</dbReference>
<evidence type="ECO:0000256" key="8">
    <source>
        <dbReference type="ARBA" id="ARBA00022741"/>
    </source>
</evidence>
<protein>
    <recommendedName>
        <fullName evidence="16">AAA+ ATPase domain-containing protein</fullName>
    </recommendedName>
</protein>
<evidence type="ECO:0000256" key="14">
    <source>
        <dbReference type="ARBA" id="ARBA00023136"/>
    </source>
</evidence>
<dbReference type="FunFam" id="1.10.8.60:FF:000001">
    <property type="entry name" value="ATP-dependent zinc metalloprotease FtsH"/>
    <property type="match status" value="1"/>
</dbReference>
<comment type="similarity">
    <text evidence="3">In the C-terminal section; belongs to the peptidase M41 family.</text>
</comment>
<feature type="region of interest" description="Disordered" evidence="15">
    <location>
        <begin position="919"/>
        <end position="944"/>
    </location>
</feature>
<organism evidence="17">
    <name type="scientific">Auxenochlorella protothecoides</name>
    <name type="common">Green microalga</name>
    <name type="synonym">Chlorella protothecoides</name>
    <dbReference type="NCBI Taxonomy" id="3075"/>
    <lineage>
        <taxon>Eukaryota</taxon>
        <taxon>Viridiplantae</taxon>
        <taxon>Chlorophyta</taxon>
        <taxon>core chlorophytes</taxon>
        <taxon>Trebouxiophyceae</taxon>
        <taxon>Chlorellales</taxon>
        <taxon>Chlorellaceae</taxon>
        <taxon>Auxenochlorella</taxon>
    </lineage>
</organism>
<evidence type="ECO:0000256" key="7">
    <source>
        <dbReference type="ARBA" id="ARBA00022723"/>
    </source>
</evidence>
<feature type="domain" description="AAA+ ATPase" evidence="16">
    <location>
        <begin position="453"/>
        <end position="590"/>
    </location>
</feature>
<proteinExistence type="inferred from homology"/>
<dbReference type="SMART" id="SM00382">
    <property type="entry name" value="AAA"/>
    <property type="match status" value="1"/>
</dbReference>
<dbReference type="AlphaFoldDB" id="A0A1D2A3M0"/>
<reference evidence="17" key="1">
    <citation type="submission" date="2015-08" db="EMBL/GenBank/DDBJ databases">
        <authorList>
            <person name="Babu N.S."/>
            <person name="Beckwith C.J."/>
            <person name="Beseler K.G."/>
            <person name="Brison A."/>
            <person name="Carone J.V."/>
            <person name="Caskin T.P."/>
            <person name="Diamond M."/>
            <person name="Durham M.E."/>
            <person name="Foxe J.M."/>
            <person name="Go M."/>
            <person name="Henderson B.A."/>
            <person name="Jones I.B."/>
            <person name="McGettigan J.A."/>
            <person name="Micheletti S.J."/>
            <person name="Nasrallah M.E."/>
            <person name="Ortiz D."/>
            <person name="Piller C.R."/>
            <person name="Privatt S.R."/>
            <person name="Schneider S.L."/>
            <person name="Sharp S."/>
            <person name="Smith T.C."/>
            <person name="Stanton J.D."/>
            <person name="Ullery H.E."/>
            <person name="Wilson R.J."/>
            <person name="Serrano M.G."/>
            <person name="Buck G."/>
            <person name="Lee V."/>
            <person name="Wang Y."/>
            <person name="Carvalho R."/>
            <person name="Voegtly L."/>
            <person name="Shi R."/>
            <person name="Duckworth R."/>
            <person name="Johnson A."/>
            <person name="Loviza R."/>
            <person name="Walstead R."/>
            <person name="Shah Z."/>
            <person name="Kiflezghi M."/>
            <person name="Wade K."/>
            <person name="Ball S.L."/>
            <person name="Bradley K.W."/>
            <person name="Asai D.J."/>
            <person name="Bowman C.A."/>
            <person name="Russell D.A."/>
            <person name="Pope W.H."/>
            <person name="Jacobs-Sera D."/>
            <person name="Hendrix R.W."/>
            <person name="Hatfull G.F."/>
        </authorList>
    </citation>
    <scope>NUCLEOTIDE SEQUENCE</scope>
</reference>
<evidence type="ECO:0000256" key="12">
    <source>
        <dbReference type="ARBA" id="ARBA00022989"/>
    </source>
</evidence>
<keyword evidence="13" id="KW-0482">Metalloprotease</keyword>
<dbReference type="GO" id="GO:0045037">
    <property type="term" value="P:protein import into chloroplast stroma"/>
    <property type="evidence" value="ECO:0007669"/>
    <property type="project" value="TreeGrafter"/>
</dbReference>
<dbReference type="GO" id="GO:0046872">
    <property type="term" value="F:metal ion binding"/>
    <property type="evidence" value="ECO:0007669"/>
    <property type="project" value="UniProtKB-KW"/>
</dbReference>
<dbReference type="Gene3D" id="3.40.50.300">
    <property type="entry name" value="P-loop containing nucleotide triphosphate hydrolases"/>
    <property type="match status" value="1"/>
</dbReference>
<evidence type="ECO:0000256" key="1">
    <source>
        <dbReference type="ARBA" id="ARBA00001947"/>
    </source>
</evidence>
<comment type="cofactor">
    <cofactor evidence="1">
        <name>Zn(2+)</name>
        <dbReference type="ChEBI" id="CHEBI:29105"/>
    </cofactor>
</comment>
<keyword evidence="11" id="KW-0067">ATP-binding</keyword>
<dbReference type="InterPro" id="IPR003959">
    <property type="entry name" value="ATPase_AAA_core"/>
</dbReference>
<keyword evidence="8" id="KW-0547">Nucleotide-binding</keyword>
<dbReference type="SUPFAM" id="SSF52540">
    <property type="entry name" value="P-loop containing nucleoside triphosphate hydrolases"/>
    <property type="match status" value="1"/>
</dbReference>
<dbReference type="InterPro" id="IPR027417">
    <property type="entry name" value="P-loop_NTPase"/>
</dbReference>
<dbReference type="GO" id="GO:0005524">
    <property type="term" value="F:ATP binding"/>
    <property type="evidence" value="ECO:0007669"/>
    <property type="project" value="UniProtKB-KW"/>
</dbReference>
<dbReference type="InterPro" id="IPR003960">
    <property type="entry name" value="ATPase_AAA_CS"/>
</dbReference>
<evidence type="ECO:0000256" key="9">
    <source>
        <dbReference type="ARBA" id="ARBA00022801"/>
    </source>
</evidence>
<name>A0A1D2A3M0_AUXPR</name>
<keyword evidence="14" id="KW-0472">Membrane</keyword>
<gene>
    <name evidence="17" type="ORF">g.45338</name>
</gene>
<keyword evidence="12" id="KW-1133">Transmembrane helix</keyword>
<feature type="region of interest" description="Disordered" evidence="15">
    <location>
        <begin position="90"/>
        <end position="212"/>
    </location>
</feature>
<evidence type="ECO:0000313" key="17">
    <source>
        <dbReference type="EMBL" id="JAT73790.1"/>
    </source>
</evidence>
<dbReference type="Gene3D" id="1.20.58.760">
    <property type="entry name" value="Peptidase M41"/>
    <property type="match status" value="1"/>
</dbReference>
<evidence type="ECO:0000256" key="2">
    <source>
        <dbReference type="ARBA" id="ARBA00004370"/>
    </source>
</evidence>
<dbReference type="SUPFAM" id="SSF140990">
    <property type="entry name" value="FtsH protease domain-like"/>
    <property type="match status" value="1"/>
</dbReference>
<keyword evidence="5" id="KW-0645">Protease</keyword>
<feature type="region of interest" description="Disordered" evidence="15">
    <location>
        <begin position="1"/>
        <end position="22"/>
    </location>
</feature>
<dbReference type="Pfam" id="PF01434">
    <property type="entry name" value="Peptidase_M41"/>
    <property type="match status" value="1"/>
</dbReference>
<dbReference type="Gene3D" id="3.30.720.210">
    <property type="match status" value="1"/>
</dbReference>
<keyword evidence="9" id="KW-0378">Hydrolase</keyword>
<dbReference type="GO" id="GO:0016020">
    <property type="term" value="C:membrane"/>
    <property type="evidence" value="ECO:0007669"/>
    <property type="project" value="UniProtKB-SubCell"/>
</dbReference>
<feature type="compositionally biased region" description="Low complexity" evidence="15">
    <location>
        <begin position="133"/>
        <end position="157"/>
    </location>
</feature>
<dbReference type="InterPro" id="IPR000642">
    <property type="entry name" value="Peptidase_M41"/>
</dbReference>
<dbReference type="FunFam" id="3.40.50.300:FF:000001">
    <property type="entry name" value="ATP-dependent zinc metalloprotease FtsH"/>
    <property type="match status" value="1"/>
</dbReference>
<sequence length="973" mass="106764">MFSASISSMGVRPGGMRLASIPPGRRLARPFRLVRGPYTSRPLSSVQDPVVSAMRPDPPTSSYWLKQTASGAVLGMGAMLAMVLRPPVAQAGEDGTPYRPGSRVTLSSSEAEPRRWQDTGMLLSMAGDEGRAGRSSKSGKGGASSKTKASGKGAKTSRGASASAVKSDPMPTEEESFAVLGLDDVPPGSYKDDLHPNLRIPPKKKSRAYRREGRISKDRVRWRTFDELTLATDEAIRETANRRNQKHYRKGNLHAADKPVSFPKRSLAPVPFRNPQNKKLPESPMTAWRTDKLADLTYTQFWTLVRERAVEKATYSDDRRSLYVTLNEHAPGGARTEKVVLPFDPDLFEHMLEHGVYIDYEKPNPFYPILHSIARLFFPITFALWLVQFTFRMGRKKKRDDIFGGIKMQSIQPGKAQYDFTDIAGIDSIKEEIREVVEFLKNPARFLKMGARSPAGVLLVGPPGTGKTLLAKSVAGEAQVPFFSVSGTEFMEMYAGIGASRVRDMFQQARAAAPCILFIDEFDGVGKARSATAGNEEAVHTINQLLSELDGFDDNTGVVVFAASNRPQSLDSALTRPGRFDRIITLPYPNLEGRIQVLKVHARGKRVAQNLDYHKISRATAGFSGAQIMNLMNNAAIVAARQGRLEISDAEVFEALERITLEELGDSGVEYDLTEIPQSVRSSIAVYEAARALVGYITPDFDEVQRVSVCPNGTATGSTYFLPLEEQLETRIIERGYLESKMVVALAGRCAEMLVLGEANYTSSAGEDLTLANYIAREMVYHSGFGARMGPVALQDDDENFLMREKSEPVSNISTELSLVAYQDVKDILAAAEAKAYYGIVKNYAAFEALVQNLTVRETLTGTEISDILDKFPLERYPRSTLSGFYWEEDGSVGYPGKPKTHEGRLVKVGVTRNGVEIGADTGNGAAPANGAEGTNGSGKGKGKERYVPEWWAPGNPYAVRSNMGRLLLREGM</sequence>
<dbReference type="PROSITE" id="PS00674">
    <property type="entry name" value="AAA"/>
    <property type="match status" value="1"/>
</dbReference>
<dbReference type="PANTHER" id="PTHR23076:SF37">
    <property type="entry name" value="ATP-DEPENDENT ZINC METALLOPROTEASE FTSH 4, MITOCHONDRIAL"/>
    <property type="match status" value="1"/>
</dbReference>
<evidence type="ECO:0000256" key="5">
    <source>
        <dbReference type="ARBA" id="ARBA00022670"/>
    </source>
</evidence>
<evidence type="ECO:0000256" key="15">
    <source>
        <dbReference type="SAM" id="MobiDB-lite"/>
    </source>
</evidence>
<feature type="compositionally biased region" description="Low complexity" evidence="15">
    <location>
        <begin position="919"/>
        <end position="933"/>
    </location>
</feature>
<dbReference type="PANTHER" id="PTHR23076">
    <property type="entry name" value="METALLOPROTEASE M41 FTSH"/>
    <property type="match status" value="1"/>
</dbReference>
<dbReference type="GO" id="GO:0004222">
    <property type="term" value="F:metalloendopeptidase activity"/>
    <property type="evidence" value="ECO:0007669"/>
    <property type="project" value="InterPro"/>
</dbReference>
<dbReference type="InterPro" id="IPR037219">
    <property type="entry name" value="Peptidase_M41-like"/>
</dbReference>
<comment type="similarity">
    <text evidence="4">In the N-terminal section; belongs to the AAA ATPase family.</text>
</comment>
<dbReference type="InterPro" id="IPR041569">
    <property type="entry name" value="AAA_lid_3"/>
</dbReference>
<dbReference type="GO" id="GO:0004176">
    <property type="term" value="F:ATP-dependent peptidase activity"/>
    <property type="evidence" value="ECO:0007669"/>
    <property type="project" value="InterPro"/>
</dbReference>
<dbReference type="GO" id="GO:0009507">
    <property type="term" value="C:chloroplast"/>
    <property type="evidence" value="ECO:0007669"/>
    <property type="project" value="TreeGrafter"/>
</dbReference>
<comment type="subcellular location">
    <subcellularLocation>
        <location evidence="2">Membrane</location>
    </subcellularLocation>
</comment>
<dbReference type="InterPro" id="IPR003593">
    <property type="entry name" value="AAA+_ATPase"/>
</dbReference>
<evidence type="ECO:0000259" key="16">
    <source>
        <dbReference type="SMART" id="SM00382"/>
    </source>
</evidence>
<evidence type="ECO:0000256" key="3">
    <source>
        <dbReference type="ARBA" id="ARBA00010044"/>
    </source>
</evidence>
<dbReference type="Pfam" id="PF00004">
    <property type="entry name" value="AAA"/>
    <property type="match status" value="1"/>
</dbReference>
<evidence type="ECO:0000256" key="13">
    <source>
        <dbReference type="ARBA" id="ARBA00023049"/>
    </source>
</evidence>
<feature type="region of interest" description="Disordered" evidence="15">
    <location>
        <begin position="264"/>
        <end position="283"/>
    </location>
</feature>
<evidence type="ECO:0000256" key="6">
    <source>
        <dbReference type="ARBA" id="ARBA00022692"/>
    </source>
</evidence>
<keyword evidence="7" id="KW-0479">Metal-binding</keyword>